<dbReference type="Gene3D" id="3.40.600.10">
    <property type="entry name" value="DNA mismatch repair MutH/Restriction endonuclease, type II"/>
    <property type="match status" value="1"/>
</dbReference>
<reference evidence="5" key="1">
    <citation type="journal article" date="2019" name="Int. J. Syst. Evol. Microbiol.">
        <title>The Global Catalogue of Microorganisms (GCM) 10K type strain sequencing project: providing services to taxonomists for standard genome sequencing and annotation.</title>
        <authorList>
            <consortium name="The Broad Institute Genomics Platform"/>
            <consortium name="The Broad Institute Genome Sequencing Center for Infectious Disease"/>
            <person name="Wu L."/>
            <person name="Ma J."/>
        </authorList>
    </citation>
    <scope>NUCLEOTIDE SEQUENCE [LARGE SCALE GENOMIC DNA]</scope>
    <source>
        <strain evidence="5">KCTC 12708</strain>
    </source>
</reference>
<comment type="caution">
    <text evidence="4">The sequence shown here is derived from an EMBL/GenBank/DDBJ whole genome shotgun (WGS) entry which is preliminary data.</text>
</comment>
<dbReference type="InterPro" id="IPR015314">
    <property type="entry name" value="Restrct_endonuc_II_EcoRV"/>
</dbReference>
<organism evidence="4 5">
    <name type="scientific">Mesonia mobilis</name>
    <dbReference type="NCBI Taxonomy" id="369791"/>
    <lineage>
        <taxon>Bacteria</taxon>
        <taxon>Pseudomonadati</taxon>
        <taxon>Bacteroidota</taxon>
        <taxon>Flavobacteriia</taxon>
        <taxon>Flavobacteriales</taxon>
        <taxon>Flavobacteriaceae</taxon>
        <taxon>Mesonia</taxon>
    </lineage>
</organism>
<evidence type="ECO:0000313" key="5">
    <source>
        <dbReference type="Proteomes" id="UP000615593"/>
    </source>
</evidence>
<keyword evidence="5" id="KW-1185">Reference proteome</keyword>
<dbReference type="SUPFAM" id="SSF52980">
    <property type="entry name" value="Restriction endonuclease-like"/>
    <property type="match status" value="1"/>
</dbReference>
<dbReference type="Pfam" id="PF09233">
    <property type="entry name" value="Endonuc-EcoRV"/>
    <property type="match status" value="1"/>
</dbReference>
<dbReference type="CDD" id="cd22323">
    <property type="entry name" value="EcoRV-like"/>
    <property type="match status" value="1"/>
</dbReference>
<proteinExistence type="predicted"/>
<dbReference type="InterPro" id="IPR011335">
    <property type="entry name" value="Restrct_endonuc-II-like"/>
</dbReference>
<sequence>MVKTKEDFIKNLQEFAKTLTEYVSYNSGDWRIKGFIDIDKSIYSISSDTKIISKILEIQLFPKFKEFADSIGYKIVLAEHQNWYPDLSFVNKEDESIKFAVDIKTTYRIRRKGYCNKFTLGSHGKYFRDRTSTKNVQYPYGDYTAHVCLGIIYTRAKIEDIDETVIVEIDNIDTLSSVIKDLIFFVQEKWLIASDKSGSGNTANIGSINHIESLVNGNGTFVNLGEKWFDEYWIDYDKIDQKDKEGKPVRTKNDKIKKITDLKSYLEYRGEPTDKINNLKIKSKK</sequence>
<evidence type="ECO:0000256" key="2">
    <source>
        <dbReference type="ARBA" id="ARBA00022759"/>
    </source>
</evidence>
<dbReference type="EMBL" id="BMWY01000010">
    <property type="protein sequence ID" value="GGZ64551.1"/>
    <property type="molecule type" value="Genomic_DNA"/>
</dbReference>
<keyword evidence="1" id="KW-0540">Nuclease</keyword>
<dbReference type="Proteomes" id="UP000615593">
    <property type="component" value="Unassembled WGS sequence"/>
</dbReference>
<evidence type="ECO:0000313" key="4">
    <source>
        <dbReference type="EMBL" id="GGZ64551.1"/>
    </source>
</evidence>
<name>A0ABQ3C1D3_9FLAO</name>
<gene>
    <name evidence="4" type="ORF">GCM10008088_27630</name>
</gene>
<dbReference type="GeneID" id="94370428"/>
<evidence type="ECO:0008006" key="6">
    <source>
        <dbReference type="Google" id="ProtNLM"/>
    </source>
</evidence>
<dbReference type="RefSeq" id="WP_027885612.1">
    <property type="nucleotide sequence ID" value="NZ_BMWY01000010.1"/>
</dbReference>
<dbReference type="InterPro" id="IPR037057">
    <property type="entry name" value="DNA_rep_MutH/T2_RE_sf"/>
</dbReference>
<keyword evidence="3" id="KW-0378">Hydrolase</keyword>
<evidence type="ECO:0000256" key="1">
    <source>
        <dbReference type="ARBA" id="ARBA00022722"/>
    </source>
</evidence>
<accession>A0ABQ3C1D3</accession>
<protein>
    <recommendedName>
        <fullName evidence="6">Restriction endonuclease EcoRV</fullName>
    </recommendedName>
</protein>
<keyword evidence="2" id="KW-0255">Endonuclease</keyword>
<evidence type="ECO:0000256" key="3">
    <source>
        <dbReference type="ARBA" id="ARBA00022801"/>
    </source>
</evidence>